<dbReference type="AlphaFoldDB" id="A0A835VYY1"/>
<dbReference type="Gene3D" id="1.25.10.10">
    <property type="entry name" value="Leucine-rich Repeat Variant"/>
    <property type="match status" value="1"/>
</dbReference>
<evidence type="ECO:0000313" key="2">
    <source>
        <dbReference type="EMBL" id="KAG2430769.1"/>
    </source>
</evidence>
<proteinExistence type="predicted"/>
<feature type="region of interest" description="Disordered" evidence="1">
    <location>
        <begin position="518"/>
        <end position="556"/>
    </location>
</feature>
<name>A0A835VYY1_9CHLO</name>
<dbReference type="InterPro" id="IPR011989">
    <property type="entry name" value="ARM-like"/>
</dbReference>
<evidence type="ECO:0000256" key="1">
    <source>
        <dbReference type="SAM" id="MobiDB-lite"/>
    </source>
</evidence>
<accession>A0A835VYY1</accession>
<dbReference type="InterPro" id="IPR016024">
    <property type="entry name" value="ARM-type_fold"/>
</dbReference>
<dbReference type="Proteomes" id="UP000613740">
    <property type="component" value="Unassembled WGS sequence"/>
</dbReference>
<dbReference type="OrthoDB" id="549381at2759"/>
<dbReference type="SUPFAM" id="SSF48371">
    <property type="entry name" value="ARM repeat"/>
    <property type="match status" value="1"/>
</dbReference>
<feature type="region of interest" description="Disordered" evidence="1">
    <location>
        <begin position="729"/>
        <end position="777"/>
    </location>
</feature>
<reference evidence="2" key="1">
    <citation type="journal article" date="2020" name="bioRxiv">
        <title>Comparative genomics of Chlamydomonas.</title>
        <authorList>
            <person name="Craig R.J."/>
            <person name="Hasan A.R."/>
            <person name="Ness R.W."/>
            <person name="Keightley P.D."/>
        </authorList>
    </citation>
    <scope>NUCLEOTIDE SEQUENCE</scope>
    <source>
        <strain evidence="2">CCAP 11/173</strain>
    </source>
</reference>
<gene>
    <name evidence="2" type="ORF">HYH02_013608</name>
</gene>
<dbReference type="PANTHER" id="PTHR14873:SF1">
    <property type="entry name" value="OS06G0694100 PROTEIN"/>
    <property type="match status" value="1"/>
</dbReference>
<organism evidence="2 3">
    <name type="scientific">Chlamydomonas schloesseri</name>
    <dbReference type="NCBI Taxonomy" id="2026947"/>
    <lineage>
        <taxon>Eukaryota</taxon>
        <taxon>Viridiplantae</taxon>
        <taxon>Chlorophyta</taxon>
        <taxon>core chlorophytes</taxon>
        <taxon>Chlorophyceae</taxon>
        <taxon>CS clade</taxon>
        <taxon>Chlamydomonadales</taxon>
        <taxon>Chlamydomonadaceae</taxon>
        <taxon>Chlamydomonas</taxon>
    </lineage>
</organism>
<sequence>MFELIRAEGGVDARADAARETSARISALLSQLERTGVPHLDELHAALEQALALLGAVWPQLVEALGGAESQATLLVQLSQLAADAAQLLQTVVGIVAVPSAATKDGYVDGWGDSAAEANELTAPRRAAVAEVARLALGNAGAACCHHLSEQPDAGLNWLTAQQRVVKAVWPLVSRGRGDASAVLPPCVPLWLSLKGPAGFRSQSAAIREAAVCLLVDLLLLLRQTQQQQQQQQQLQRTHHESLGSTSAVAGTSSTGTSADVGVWAVVKELAGSVAPWDPDARVRAAALQGADKLLQLVRVAGAGVEPGAAGVGGEQAAAKEWRRVVQGVLTAAAKAAPEAVSAAPKDAAAALEAGSQIWEAALGIVRRHGCHPDWRAGVRHLTAQLLRAAAVEGDPEGPLAAYGIADVARALAGAAALEAALGPGTVGLLPDCAPGSRASSNVAASVDTRVADAPAKAEVGQLPVAQKLFTAAAVCITDAVGQYGPGSYRYPGAGAEALVQEWQQRWYLALLPGNGSGEGQPAAPAAVPRGGQPGGDAHSEAEAEAQAEAEAAAQEAEAVARSTRLMCASLGQALRAGDAMSLLEALVSDAESAPLAPKLPSSSPPPPHGSDTVALVSSRGAVLVAAAAAASGAAKGLRAACDCTDLSAEALAAAVRLTRLIRRLAALLQDPDQHLFAEAGGAPVTPTGPNAALARQSELAAAAGLAALAALREALPVPLVYSVASSSGAADTEDAGSRPAEARGSGTAATGFGGQPGQSTMRRREEPEDVGRGKAPFGVGRWTMQVFIEEIMEPESPLAAATPSPYQQAQEAWRDGQAPLLRDLLLLVATYAPCEAAGAAAGSSNAPDPALPVPPVEVDTPWAHPGGPAAAAASQLFAVLSRSTRVLPSPARALRAASSSGAGGRSSASGTGTATASGGSLGLLADEEVAAQELVLGCGAALMRDVIRPVVVQKHVQALEEGPIKPYSGPDTFARALAARRLAWLLMRCRHPFCSEVLRLALPLLLAACDDPSPAVAAYGVAALHAVAVECLAADLQWQRDLLLDAARRLVTGCSEQLWPLACPAAVALTQRIEGKDPRAPGYHALACTLLAEAERGAHVAARRLAFLPAAASLVACLGLTTCRYLSRLMPLLLEWLHAHDVVTRVQALGALGAVVRATWPRIPAHAAALWRHLLLVLVWAYGQAEGAVAIGGEEDAAGREEVRRRAEEVCGLVLACAREEVLSFVPASGTVPLAPSVENLHRRMVAGHS</sequence>
<feature type="region of interest" description="Disordered" evidence="1">
    <location>
        <begin position="232"/>
        <end position="256"/>
    </location>
</feature>
<dbReference type="EMBL" id="JAEHOD010000077">
    <property type="protein sequence ID" value="KAG2430769.1"/>
    <property type="molecule type" value="Genomic_DNA"/>
</dbReference>
<keyword evidence="3" id="KW-1185">Reference proteome</keyword>
<protein>
    <submittedName>
        <fullName evidence="2">Uncharacterized protein</fullName>
    </submittedName>
</protein>
<evidence type="ECO:0000313" key="3">
    <source>
        <dbReference type="Proteomes" id="UP000613740"/>
    </source>
</evidence>
<feature type="compositionally biased region" description="Basic and acidic residues" evidence="1">
    <location>
        <begin position="763"/>
        <end position="773"/>
    </location>
</feature>
<dbReference type="PANTHER" id="PTHR14873">
    <property type="entry name" value="OS06G0694100 PROTEIN"/>
    <property type="match status" value="1"/>
</dbReference>
<feature type="compositionally biased region" description="Low complexity" evidence="1">
    <location>
        <begin position="244"/>
        <end position="256"/>
    </location>
</feature>
<comment type="caution">
    <text evidence="2">The sequence shown here is derived from an EMBL/GenBank/DDBJ whole genome shotgun (WGS) entry which is preliminary data.</text>
</comment>